<evidence type="ECO:0000256" key="9">
    <source>
        <dbReference type="ARBA" id="ARBA00023128"/>
    </source>
</evidence>
<evidence type="ECO:0000256" key="11">
    <source>
        <dbReference type="ARBA" id="ARBA00038674"/>
    </source>
</evidence>
<evidence type="ECO:0000256" key="7">
    <source>
        <dbReference type="ARBA" id="ARBA00022837"/>
    </source>
</evidence>
<dbReference type="SMART" id="SM00054">
    <property type="entry name" value="EFh"/>
    <property type="match status" value="3"/>
</dbReference>
<evidence type="ECO:0000256" key="2">
    <source>
        <dbReference type="ARBA" id="ARBA00006375"/>
    </source>
</evidence>
<dbReference type="PANTHER" id="PTHR45678:SF15">
    <property type="entry name" value="MITOCHONDRIAL SUBSTRATE CARRIER FAMILY PROTEIN X"/>
    <property type="match status" value="1"/>
</dbReference>
<evidence type="ECO:0000256" key="8">
    <source>
        <dbReference type="ARBA" id="ARBA00022989"/>
    </source>
</evidence>
<feature type="repeat" description="Solcar" evidence="12">
    <location>
        <begin position="574"/>
        <end position="659"/>
    </location>
</feature>
<dbReference type="PANTHER" id="PTHR45678">
    <property type="entry name" value="MITOCHONDRIAL 2-OXODICARBOXYLATE CARRIER 1-RELATED"/>
    <property type="match status" value="1"/>
</dbReference>
<dbReference type="InterPro" id="IPR018247">
    <property type="entry name" value="EF_Hand_1_Ca_BS"/>
</dbReference>
<comment type="similarity">
    <text evidence="2">Belongs to the mitochondrial carrier (TC 2.A.29) family.</text>
</comment>
<keyword evidence="5" id="KW-0677">Repeat</keyword>
<feature type="domain" description="EF-hand" evidence="13">
    <location>
        <begin position="91"/>
        <end position="126"/>
    </location>
</feature>
<organism evidence="14 15">
    <name type="scientific">Chlamydomonas eustigma</name>
    <dbReference type="NCBI Taxonomy" id="1157962"/>
    <lineage>
        <taxon>Eukaryota</taxon>
        <taxon>Viridiplantae</taxon>
        <taxon>Chlorophyta</taxon>
        <taxon>core chlorophytes</taxon>
        <taxon>Chlorophyceae</taxon>
        <taxon>CS clade</taxon>
        <taxon>Chlamydomonadales</taxon>
        <taxon>Chlamydomonadaceae</taxon>
        <taxon>Chlamydomonas</taxon>
    </lineage>
</organism>
<evidence type="ECO:0000256" key="10">
    <source>
        <dbReference type="ARBA" id="ARBA00023136"/>
    </source>
</evidence>
<keyword evidence="7" id="KW-0106">Calcium</keyword>
<evidence type="ECO:0000313" key="15">
    <source>
        <dbReference type="Proteomes" id="UP000232323"/>
    </source>
</evidence>
<dbReference type="PROSITE" id="PS50222">
    <property type="entry name" value="EF_HAND_2"/>
    <property type="match status" value="2"/>
</dbReference>
<comment type="subcellular location">
    <subcellularLocation>
        <location evidence="1">Mitochondrion inner membrane</location>
        <topology evidence="1">Multi-pass membrane protein</topology>
    </subcellularLocation>
</comment>
<comment type="caution">
    <text evidence="14">The sequence shown here is derived from an EMBL/GenBank/DDBJ whole genome shotgun (WGS) entry which is preliminary data.</text>
</comment>
<dbReference type="Gene3D" id="1.10.238.10">
    <property type="entry name" value="EF-hand"/>
    <property type="match status" value="2"/>
</dbReference>
<keyword evidence="4 12" id="KW-0812">Transmembrane</keyword>
<evidence type="ECO:0000259" key="13">
    <source>
        <dbReference type="PROSITE" id="PS50222"/>
    </source>
</evidence>
<dbReference type="PROSITE" id="PS50920">
    <property type="entry name" value="SOLCAR"/>
    <property type="match status" value="3"/>
</dbReference>
<reference evidence="14 15" key="1">
    <citation type="submission" date="2017-08" db="EMBL/GenBank/DDBJ databases">
        <title>Acidophilic green algal genome provides insights into adaptation to an acidic environment.</title>
        <authorList>
            <person name="Hirooka S."/>
            <person name="Hirose Y."/>
            <person name="Kanesaki Y."/>
            <person name="Higuchi S."/>
            <person name="Fujiwara T."/>
            <person name="Onuma R."/>
            <person name="Era A."/>
            <person name="Ohbayashi R."/>
            <person name="Uzuka A."/>
            <person name="Nozaki H."/>
            <person name="Yoshikawa H."/>
            <person name="Miyagishima S.Y."/>
        </authorList>
    </citation>
    <scope>NUCLEOTIDE SEQUENCE [LARGE SCALE GENOMIC DNA]</scope>
    <source>
        <strain evidence="14 15">NIES-2499</strain>
    </source>
</reference>
<evidence type="ECO:0000256" key="12">
    <source>
        <dbReference type="PROSITE-ProRule" id="PRU00282"/>
    </source>
</evidence>
<keyword evidence="10 12" id="KW-0472">Membrane</keyword>
<evidence type="ECO:0000256" key="4">
    <source>
        <dbReference type="ARBA" id="ARBA00022692"/>
    </source>
</evidence>
<evidence type="ECO:0000256" key="1">
    <source>
        <dbReference type="ARBA" id="ARBA00004448"/>
    </source>
</evidence>
<dbReference type="GO" id="GO:0022857">
    <property type="term" value="F:transmembrane transporter activity"/>
    <property type="evidence" value="ECO:0007669"/>
    <property type="project" value="TreeGrafter"/>
</dbReference>
<dbReference type="InterPro" id="IPR051028">
    <property type="entry name" value="Mito_Solute_Carrier"/>
</dbReference>
<accession>A0A250XB35</accession>
<dbReference type="SUPFAM" id="SSF103506">
    <property type="entry name" value="Mitochondrial carrier"/>
    <property type="match status" value="1"/>
</dbReference>
<dbReference type="GO" id="GO:0005743">
    <property type="term" value="C:mitochondrial inner membrane"/>
    <property type="evidence" value="ECO:0007669"/>
    <property type="project" value="UniProtKB-SubCell"/>
</dbReference>
<dbReference type="InterPro" id="IPR002067">
    <property type="entry name" value="MCP"/>
</dbReference>
<dbReference type="Gene3D" id="1.50.40.10">
    <property type="entry name" value="Mitochondrial carrier domain"/>
    <property type="match status" value="1"/>
</dbReference>
<dbReference type="OrthoDB" id="1747031at2759"/>
<dbReference type="InterPro" id="IPR018108">
    <property type="entry name" value="MCP_transmembrane"/>
</dbReference>
<dbReference type="PRINTS" id="PR00926">
    <property type="entry name" value="MITOCARRIER"/>
</dbReference>
<dbReference type="GO" id="GO:0005509">
    <property type="term" value="F:calcium ion binding"/>
    <property type="evidence" value="ECO:0007669"/>
    <property type="project" value="InterPro"/>
</dbReference>
<protein>
    <recommendedName>
        <fullName evidence="13">EF-hand domain-containing protein</fullName>
    </recommendedName>
</protein>
<dbReference type="InterPro" id="IPR002048">
    <property type="entry name" value="EF_hand_dom"/>
</dbReference>
<evidence type="ECO:0000313" key="14">
    <source>
        <dbReference type="EMBL" id="GAX80276.1"/>
    </source>
</evidence>
<dbReference type="EMBL" id="BEGY01000050">
    <property type="protein sequence ID" value="GAX80276.1"/>
    <property type="molecule type" value="Genomic_DNA"/>
</dbReference>
<dbReference type="SUPFAM" id="SSF47473">
    <property type="entry name" value="EF-hand"/>
    <property type="match status" value="2"/>
</dbReference>
<proteinExistence type="inferred from homology"/>
<evidence type="ECO:0000256" key="3">
    <source>
        <dbReference type="ARBA" id="ARBA00022448"/>
    </source>
</evidence>
<dbReference type="AlphaFoldDB" id="A0A250XB35"/>
<dbReference type="Pfam" id="PF00153">
    <property type="entry name" value="Mito_carr"/>
    <property type="match status" value="3"/>
</dbReference>
<dbReference type="InterPro" id="IPR011992">
    <property type="entry name" value="EF-hand-dom_pair"/>
</dbReference>
<keyword evidence="9" id="KW-0496">Mitochondrion</keyword>
<keyword evidence="3" id="KW-0813">Transport</keyword>
<keyword evidence="15" id="KW-1185">Reference proteome</keyword>
<dbReference type="Pfam" id="PF00036">
    <property type="entry name" value="EF-hand_1"/>
    <property type="match status" value="1"/>
</dbReference>
<keyword evidence="6" id="KW-0999">Mitochondrion inner membrane</keyword>
<feature type="repeat" description="Solcar" evidence="12">
    <location>
        <begin position="391"/>
        <end position="469"/>
    </location>
</feature>
<sequence length="708" mass="76970">MSSASEVADRLKLDFEVFASGVAASGEKYMTEADLMQCFGVRAGHSMYKHVCASSPGASAMTASSSETATTSIPAGITWEAFLLLAGVASAPKSSLQETFAQFDTNKDGYITLEDFKAVVQHASMLDVTAAPAASSFQAAGDQMKASSQEKTKSGWFTKTPISAAAESPALSFTERYFGKDGKGKVSYAQFADLVREMDRAVLKYKWLSMSPAADNTVSLVSFGRLLIKEAHELPPVLAKNLVAPENLDVRLSWDDFVAFDEVLENLDELEERLELELESIKDGKGVLSHVTFDEIVKSVSRRRILEVANDRNMATKAAAPVANVVGKRNEKQATSSSSKESTVVMNTLFRWLDTDKDGTLSKKEIAALLPLLQQQTTMSSKPPRPLALWESVVLGGTSAGIAGTVMYPMDTVKARIMNGQGSSIVGAFRDVIGQQGFFALYRGLPAQLVGIMPEKAVKLTLYNGLRNWMMDKETQHATYTQEALAGFGTAVVQNPWVPHGQEVLVTNPYELIKVRQQTVVGQPITETIRELGFKGLSQGMGACLMRDIPFNMMYFSSYAVLKDNLKPKDGSPLSPQSLMAAGLGAGLLAGSVTTPADVIKTRIQTDKTGRYKSLFDCMGKMWREEGPQAFMKGLGPRVMLIPPLFAITMTCFETLQRSWFPQTVASPGLKHLPADQGGSSVRATMTDMVKHKLEQLERNLALKPVPS</sequence>
<evidence type="ECO:0000256" key="6">
    <source>
        <dbReference type="ARBA" id="ARBA00022792"/>
    </source>
</evidence>
<gene>
    <name evidence="14" type="ORF">CEUSTIGMA_g7714.t1</name>
</gene>
<feature type="repeat" description="Solcar" evidence="12">
    <location>
        <begin position="478"/>
        <end position="565"/>
    </location>
</feature>
<name>A0A250XB35_9CHLO</name>
<dbReference type="InterPro" id="IPR023395">
    <property type="entry name" value="MCP_dom_sf"/>
</dbReference>
<dbReference type="Pfam" id="PF13202">
    <property type="entry name" value="EF-hand_5"/>
    <property type="match status" value="1"/>
</dbReference>
<dbReference type="GO" id="GO:0043490">
    <property type="term" value="P:malate-aspartate shuttle"/>
    <property type="evidence" value="ECO:0007669"/>
    <property type="project" value="UniProtKB-ARBA"/>
</dbReference>
<dbReference type="PROSITE" id="PS00018">
    <property type="entry name" value="EF_HAND_1"/>
    <property type="match status" value="2"/>
</dbReference>
<feature type="domain" description="EF-hand" evidence="13">
    <location>
        <begin position="341"/>
        <end position="376"/>
    </location>
</feature>
<comment type="subunit">
    <text evidence="11">Homodimer (via N-terminus).</text>
</comment>
<evidence type="ECO:0000256" key="5">
    <source>
        <dbReference type="ARBA" id="ARBA00022737"/>
    </source>
</evidence>
<dbReference type="Proteomes" id="UP000232323">
    <property type="component" value="Unassembled WGS sequence"/>
</dbReference>
<keyword evidence="8" id="KW-1133">Transmembrane helix</keyword>